<dbReference type="Gene3D" id="3.40.50.1450">
    <property type="entry name" value="HybD-like"/>
    <property type="match status" value="1"/>
</dbReference>
<dbReference type="InterPro" id="IPR023430">
    <property type="entry name" value="Pept_HybD-like_dom_sf"/>
</dbReference>
<name>A0ABU3NMV3_9CHLR</name>
<comment type="caution">
    <text evidence="1">The sequence shown here is derived from an EMBL/GenBank/DDBJ whole genome shotgun (WGS) entry which is preliminary data.</text>
</comment>
<dbReference type="InterPro" id="IPR000671">
    <property type="entry name" value="Peptidase_A31"/>
</dbReference>
<accession>A0ABU3NMV3</accession>
<gene>
    <name evidence="1" type="ORF">QYE77_04400</name>
</gene>
<dbReference type="PANTHER" id="PTHR30302:SF5">
    <property type="entry name" value="SLR1876 PROTEIN"/>
    <property type="match status" value="1"/>
</dbReference>
<reference evidence="1 2" key="1">
    <citation type="submission" date="2023-07" db="EMBL/GenBank/DDBJ databases">
        <title>Novel species of Thermanaerothrix with wide hydrolytic capabilities.</title>
        <authorList>
            <person name="Zayulina K.S."/>
            <person name="Podosokorskaya O.A."/>
            <person name="Elcheninov A.G."/>
        </authorList>
    </citation>
    <scope>NUCLEOTIDE SEQUENCE [LARGE SCALE GENOMIC DNA]</scope>
    <source>
        <strain evidence="1 2">4228-RoL</strain>
    </source>
</reference>
<organism evidence="1 2">
    <name type="scientific">Thermanaerothrix solaris</name>
    <dbReference type="NCBI Taxonomy" id="3058434"/>
    <lineage>
        <taxon>Bacteria</taxon>
        <taxon>Bacillati</taxon>
        <taxon>Chloroflexota</taxon>
        <taxon>Anaerolineae</taxon>
        <taxon>Anaerolineales</taxon>
        <taxon>Anaerolineaceae</taxon>
        <taxon>Thermanaerothrix</taxon>
    </lineage>
</organism>
<dbReference type="SUPFAM" id="SSF53163">
    <property type="entry name" value="HybD-like"/>
    <property type="match status" value="1"/>
</dbReference>
<evidence type="ECO:0000313" key="2">
    <source>
        <dbReference type="Proteomes" id="UP001254165"/>
    </source>
</evidence>
<proteinExistence type="predicted"/>
<dbReference type="Proteomes" id="UP001254165">
    <property type="component" value="Unassembled WGS sequence"/>
</dbReference>
<dbReference type="RefSeq" id="WP_315624154.1">
    <property type="nucleotide sequence ID" value="NZ_JAUHMF010000001.1"/>
</dbReference>
<dbReference type="PANTHER" id="PTHR30302">
    <property type="entry name" value="HYDROGENASE 1 MATURATION PROTEASE"/>
    <property type="match status" value="1"/>
</dbReference>
<keyword evidence="2" id="KW-1185">Reference proteome</keyword>
<evidence type="ECO:0008006" key="3">
    <source>
        <dbReference type="Google" id="ProtNLM"/>
    </source>
</evidence>
<evidence type="ECO:0000313" key="1">
    <source>
        <dbReference type="EMBL" id="MDT8897498.1"/>
    </source>
</evidence>
<dbReference type="EMBL" id="JAUHMF010000001">
    <property type="protein sequence ID" value="MDT8897498.1"/>
    <property type="molecule type" value="Genomic_DNA"/>
</dbReference>
<sequence>MSESFACSDLPLPSLDIWGKEAFSCSPRLLILGIGNPDRQDDGLAWHLINRLTTYWGYSKVLDIGETLPVNEGLTLCTDLQLRPEMAEDLATYTHVCFVDAHTGALPKEICWQTLQAGFQPSPLSHHLTPQSCLALAEALYGHSPAGFLLSVRGYEFGFSRQLSERTQRLLDSVVNPLLRWLTPFLQQG</sequence>
<protein>
    <recommendedName>
        <fullName evidence="3">Hydrogenase maturation protease</fullName>
    </recommendedName>
</protein>